<keyword evidence="11" id="KW-1185">Reference proteome</keyword>
<organism evidence="10 11">
    <name type="scientific">Myriangium duriaei CBS 260.36</name>
    <dbReference type="NCBI Taxonomy" id="1168546"/>
    <lineage>
        <taxon>Eukaryota</taxon>
        <taxon>Fungi</taxon>
        <taxon>Dikarya</taxon>
        <taxon>Ascomycota</taxon>
        <taxon>Pezizomycotina</taxon>
        <taxon>Dothideomycetes</taxon>
        <taxon>Dothideomycetidae</taxon>
        <taxon>Myriangiales</taxon>
        <taxon>Myriangiaceae</taxon>
        <taxon>Myriangium</taxon>
    </lineage>
</organism>
<gene>
    <name evidence="10" type="ORF">K461DRAFT_222535</name>
</gene>
<comment type="subcellular location">
    <subcellularLocation>
        <location evidence="1">Nucleus</location>
        <location evidence="1">Nuclear pore complex</location>
    </subcellularLocation>
</comment>
<feature type="coiled-coil region" evidence="8">
    <location>
        <begin position="653"/>
        <end position="721"/>
    </location>
</feature>
<name>A0A9P4J8A3_9PEZI</name>
<dbReference type="OrthoDB" id="341482at2759"/>
<dbReference type="PANTHER" id="PTHR13257">
    <property type="entry name" value="NUCLEOPORIN NUP84-RELATED"/>
    <property type="match status" value="1"/>
</dbReference>
<keyword evidence="8" id="KW-0175">Coiled coil</keyword>
<evidence type="ECO:0000256" key="2">
    <source>
        <dbReference type="ARBA" id="ARBA00022448"/>
    </source>
</evidence>
<comment type="caution">
    <text evidence="10">The sequence shown here is derived from an EMBL/GenBank/DDBJ whole genome shotgun (WGS) entry which is preliminary data.</text>
</comment>
<dbReference type="GO" id="GO:0000056">
    <property type="term" value="P:ribosomal small subunit export from nucleus"/>
    <property type="evidence" value="ECO:0007669"/>
    <property type="project" value="InterPro"/>
</dbReference>
<keyword evidence="7" id="KW-0539">Nucleus</keyword>
<dbReference type="InterPro" id="IPR037700">
    <property type="entry name" value="NUP88/NUP82"/>
</dbReference>
<dbReference type="EMBL" id="ML996083">
    <property type="protein sequence ID" value="KAF2154960.1"/>
    <property type="molecule type" value="Genomic_DNA"/>
</dbReference>
<dbReference type="Proteomes" id="UP000799439">
    <property type="component" value="Unassembled WGS sequence"/>
</dbReference>
<feature type="region of interest" description="Disordered" evidence="9">
    <location>
        <begin position="772"/>
        <end position="797"/>
    </location>
</feature>
<keyword evidence="4" id="KW-0653">Protein transport</keyword>
<dbReference type="AlphaFoldDB" id="A0A9P4J8A3"/>
<accession>A0A9P4J8A3</accession>
<sequence length="833" mass="90285">MPKVQAHTPAWLSRPSAGFHVFQPADKSKAPNTLSTGYGKKIDHRGPLRTLAHRGTEVFFVVENEIRWSDLVLLKDAGDGSEDLKQILKVPVAGQIRQLAISPLGDFMAIVTSHTIHIAILPRKFDTPSSEPLRPKTFQLGPTSHVLEQAPLASVLWHPLGALGTCLVTVATDACVRLWELDTQSRHSFAEPALALDLKKLANAASYGEDMRASVYGTSKGFSPDQVEMEVAAACFGGIGSPDELGWASMTLWVAMTECDVYALCPLLPSKWQPSTSTVPSLSTSVVPKAAILDQDPQATEVARRQATQQKKWLQDIDSQEPMLEVLPGGLETVEVYARPAHPPAIPKLQGPFHLNPEPDFTEIADIVAIAPRLEEDDLAEDEEDEYGNPLLKPGLSIGLICLLTAAATVHVCLDINGVEATWLPARKSNWEAPSLVDESNLLVIESIEMGSNGSVGWPAFTLNASGPYSFLVTQNTGAHICDLSPWIANLENELSGPSDNGSAFRLGLMYESEKSTIDQVIKIPPGSSSTTAAISLLDSDLGHFVMAISSNQPYSATLDLPIADDMLDSYAPDTAPLMLPAPENREAYRAAQEFFTPSSLSSFIDSTLQSGNTRLKRSDLKSQVRLSPATLQLLTESHRVLSEETNRLGLAAADLFRRCQRMQAELAEQIRKVREIKDVADSVTGEGDDESARDKVASRINKIAEKDAKLQERFDALRRKMANQLGGKELSKREEAWAAEAKELEAGLDGALDGRLDAVKKLKEQLVQRAKEVGGDAEEGKTDAGATGAKGGVPSELRKKKLEQVMQLLERETALVDAVSERLGKLSGLGGR</sequence>
<evidence type="ECO:0000313" key="10">
    <source>
        <dbReference type="EMBL" id="KAF2154960.1"/>
    </source>
</evidence>
<evidence type="ECO:0000256" key="6">
    <source>
        <dbReference type="ARBA" id="ARBA00023132"/>
    </source>
</evidence>
<keyword evidence="6" id="KW-0906">Nuclear pore complex</keyword>
<keyword evidence="2" id="KW-0813">Transport</keyword>
<keyword evidence="3" id="KW-0509">mRNA transport</keyword>
<dbReference type="PANTHER" id="PTHR13257:SF0">
    <property type="entry name" value="NUCLEAR PORE COMPLEX PROTEIN NUP88"/>
    <property type="match status" value="1"/>
</dbReference>
<dbReference type="SUPFAM" id="SSF50993">
    <property type="entry name" value="Peptidase/esterase 'gauge' domain"/>
    <property type="match status" value="1"/>
</dbReference>
<keyword evidence="5" id="KW-0811">Translocation</keyword>
<evidence type="ECO:0000256" key="5">
    <source>
        <dbReference type="ARBA" id="ARBA00023010"/>
    </source>
</evidence>
<evidence type="ECO:0000256" key="4">
    <source>
        <dbReference type="ARBA" id="ARBA00022927"/>
    </source>
</evidence>
<evidence type="ECO:0000256" key="9">
    <source>
        <dbReference type="SAM" id="MobiDB-lite"/>
    </source>
</evidence>
<feature type="compositionally biased region" description="Basic and acidic residues" evidence="9">
    <location>
        <begin position="772"/>
        <end position="783"/>
    </location>
</feature>
<dbReference type="GO" id="GO:0005643">
    <property type="term" value="C:nuclear pore"/>
    <property type="evidence" value="ECO:0007669"/>
    <property type="project" value="UniProtKB-SubCell"/>
</dbReference>
<dbReference type="GO" id="GO:0006606">
    <property type="term" value="P:protein import into nucleus"/>
    <property type="evidence" value="ECO:0007669"/>
    <property type="project" value="TreeGrafter"/>
</dbReference>
<evidence type="ECO:0000256" key="8">
    <source>
        <dbReference type="SAM" id="Coils"/>
    </source>
</evidence>
<evidence type="ECO:0000313" key="11">
    <source>
        <dbReference type="Proteomes" id="UP000799439"/>
    </source>
</evidence>
<evidence type="ECO:0000256" key="3">
    <source>
        <dbReference type="ARBA" id="ARBA00022816"/>
    </source>
</evidence>
<dbReference type="GO" id="GO:0000055">
    <property type="term" value="P:ribosomal large subunit export from nucleus"/>
    <property type="evidence" value="ECO:0007669"/>
    <property type="project" value="InterPro"/>
</dbReference>
<dbReference type="GO" id="GO:0006406">
    <property type="term" value="P:mRNA export from nucleus"/>
    <property type="evidence" value="ECO:0007669"/>
    <property type="project" value="TreeGrafter"/>
</dbReference>
<evidence type="ECO:0000256" key="7">
    <source>
        <dbReference type="ARBA" id="ARBA00023242"/>
    </source>
</evidence>
<reference evidence="10" key="1">
    <citation type="journal article" date="2020" name="Stud. Mycol.">
        <title>101 Dothideomycetes genomes: a test case for predicting lifestyles and emergence of pathogens.</title>
        <authorList>
            <person name="Haridas S."/>
            <person name="Albert R."/>
            <person name="Binder M."/>
            <person name="Bloem J."/>
            <person name="Labutti K."/>
            <person name="Salamov A."/>
            <person name="Andreopoulos B."/>
            <person name="Baker S."/>
            <person name="Barry K."/>
            <person name="Bills G."/>
            <person name="Bluhm B."/>
            <person name="Cannon C."/>
            <person name="Castanera R."/>
            <person name="Culley D."/>
            <person name="Daum C."/>
            <person name="Ezra D."/>
            <person name="Gonzalez J."/>
            <person name="Henrissat B."/>
            <person name="Kuo A."/>
            <person name="Liang C."/>
            <person name="Lipzen A."/>
            <person name="Lutzoni F."/>
            <person name="Magnuson J."/>
            <person name="Mondo S."/>
            <person name="Nolan M."/>
            <person name="Ohm R."/>
            <person name="Pangilinan J."/>
            <person name="Park H.-J."/>
            <person name="Ramirez L."/>
            <person name="Alfaro M."/>
            <person name="Sun H."/>
            <person name="Tritt A."/>
            <person name="Yoshinaga Y."/>
            <person name="Zwiers L.-H."/>
            <person name="Turgeon B."/>
            <person name="Goodwin S."/>
            <person name="Spatafora J."/>
            <person name="Crous P."/>
            <person name="Grigoriev I."/>
        </authorList>
    </citation>
    <scope>NUCLEOTIDE SEQUENCE</scope>
    <source>
        <strain evidence="10">CBS 260.36</strain>
    </source>
</reference>
<protein>
    <submittedName>
        <fullName evidence="10">Uncharacterized protein</fullName>
    </submittedName>
</protein>
<evidence type="ECO:0000256" key="1">
    <source>
        <dbReference type="ARBA" id="ARBA00004567"/>
    </source>
</evidence>
<proteinExistence type="predicted"/>
<dbReference type="GO" id="GO:0017056">
    <property type="term" value="F:structural constituent of nuclear pore"/>
    <property type="evidence" value="ECO:0007669"/>
    <property type="project" value="InterPro"/>
</dbReference>